<dbReference type="SMART" id="SM00249">
    <property type="entry name" value="PHD"/>
    <property type="match status" value="1"/>
</dbReference>
<feature type="region of interest" description="Disordered" evidence="4">
    <location>
        <begin position="1"/>
        <end position="29"/>
    </location>
</feature>
<feature type="region of interest" description="Disordered" evidence="4">
    <location>
        <begin position="391"/>
        <end position="416"/>
    </location>
</feature>
<gene>
    <name evidence="7" type="ORF">TEA_008695</name>
</gene>
<dbReference type="InterPro" id="IPR011011">
    <property type="entry name" value="Znf_FYVE_PHD"/>
</dbReference>
<dbReference type="InterPro" id="IPR013083">
    <property type="entry name" value="Znf_RING/FYVE/PHD"/>
</dbReference>
<dbReference type="EMBL" id="SDRB02008150">
    <property type="protein sequence ID" value="THG09876.1"/>
    <property type="molecule type" value="Genomic_DNA"/>
</dbReference>
<feature type="compositionally biased region" description="Polar residues" evidence="4">
    <location>
        <begin position="592"/>
        <end position="604"/>
    </location>
</feature>
<dbReference type="InterPro" id="IPR001965">
    <property type="entry name" value="Znf_PHD"/>
</dbReference>
<dbReference type="InterPro" id="IPR003121">
    <property type="entry name" value="SWIB_MDM2_domain"/>
</dbReference>
<proteinExistence type="predicted"/>
<keyword evidence="3" id="KW-0862">Zinc</keyword>
<dbReference type="AlphaFoldDB" id="A0A4S4E3R6"/>
<feature type="compositionally biased region" description="Acidic residues" evidence="4">
    <location>
        <begin position="190"/>
        <end position="205"/>
    </location>
</feature>
<dbReference type="Gene3D" id="3.90.70.200">
    <property type="entry name" value="Plus-3 domain"/>
    <property type="match status" value="1"/>
</dbReference>
<feature type="domain" description="Plus3" evidence="5">
    <location>
        <begin position="784"/>
        <end position="917"/>
    </location>
</feature>
<dbReference type="SUPFAM" id="SSF47592">
    <property type="entry name" value="SWIB/MDM2 domain"/>
    <property type="match status" value="1"/>
</dbReference>
<dbReference type="Pfam" id="PF25980">
    <property type="entry name" value="NERD_plant"/>
    <property type="match status" value="1"/>
</dbReference>
<evidence type="ECO:0000313" key="7">
    <source>
        <dbReference type="EMBL" id="THG09876.1"/>
    </source>
</evidence>
<protein>
    <submittedName>
        <fullName evidence="7">Uncharacterized protein</fullName>
    </submittedName>
</protein>
<evidence type="ECO:0000259" key="6">
    <source>
        <dbReference type="PROSITE" id="PS51925"/>
    </source>
</evidence>
<dbReference type="FunFam" id="3.90.70.200:FF:000002">
    <property type="entry name" value="Zinc finger CCCH domain-containing protein 19"/>
    <property type="match status" value="1"/>
</dbReference>
<dbReference type="GO" id="GO:0008270">
    <property type="term" value="F:zinc ion binding"/>
    <property type="evidence" value="ECO:0007669"/>
    <property type="project" value="UniProtKB-KW"/>
</dbReference>
<dbReference type="Pfam" id="PF03126">
    <property type="entry name" value="Plus-3"/>
    <property type="match status" value="1"/>
</dbReference>
<dbReference type="SUPFAM" id="SSF159042">
    <property type="entry name" value="Plus3-like"/>
    <property type="match status" value="1"/>
</dbReference>
<dbReference type="PANTHER" id="PTHR46695">
    <property type="entry name" value="ZINC FINGER CCCH DOMAIN-CONTAINING PROTEIN 44-RELATED"/>
    <property type="match status" value="1"/>
</dbReference>
<dbReference type="InterPro" id="IPR019835">
    <property type="entry name" value="SWIB_domain"/>
</dbReference>
<evidence type="ECO:0000259" key="5">
    <source>
        <dbReference type="PROSITE" id="PS51360"/>
    </source>
</evidence>
<dbReference type="SMART" id="SM00151">
    <property type="entry name" value="SWIB"/>
    <property type="match status" value="1"/>
</dbReference>
<reference evidence="7 8" key="1">
    <citation type="journal article" date="2018" name="Proc. Natl. Acad. Sci. U.S.A.">
        <title>Draft genome sequence of Camellia sinensis var. sinensis provides insights into the evolution of the tea genome and tea quality.</title>
        <authorList>
            <person name="Wei C."/>
            <person name="Yang H."/>
            <person name="Wang S."/>
            <person name="Zhao J."/>
            <person name="Liu C."/>
            <person name="Gao L."/>
            <person name="Xia E."/>
            <person name="Lu Y."/>
            <person name="Tai Y."/>
            <person name="She G."/>
            <person name="Sun J."/>
            <person name="Cao H."/>
            <person name="Tong W."/>
            <person name="Gao Q."/>
            <person name="Li Y."/>
            <person name="Deng W."/>
            <person name="Jiang X."/>
            <person name="Wang W."/>
            <person name="Chen Q."/>
            <person name="Zhang S."/>
            <person name="Li H."/>
            <person name="Wu J."/>
            <person name="Wang P."/>
            <person name="Li P."/>
            <person name="Shi C."/>
            <person name="Zheng F."/>
            <person name="Jian J."/>
            <person name="Huang B."/>
            <person name="Shan D."/>
            <person name="Shi M."/>
            <person name="Fang C."/>
            <person name="Yue Y."/>
            <person name="Li F."/>
            <person name="Li D."/>
            <person name="Wei S."/>
            <person name="Han B."/>
            <person name="Jiang C."/>
            <person name="Yin Y."/>
            <person name="Xia T."/>
            <person name="Zhang Z."/>
            <person name="Bennetzen J.L."/>
            <person name="Zhao S."/>
            <person name="Wan X."/>
        </authorList>
    </citation>
    <scope>NUCLEOTIDE SEQUENCE [LARGE SCALE GENOMIC DNA]</scope>
    <source>
        <strain evidence="8">cv. Shuchazao</strain>
        <tissue evidence="7">Leaf</tissue>
    </source>
</reference>
<feature type="region of interest" description="Disordered" evidence="4">
    <location>
        <begin position="175"/>
        <end position="205"/>
    </location>
</feature>
<feature type="region of interest" description="Disordered" evidence="4">
    <location>
        <begin position="274"/>
        <end position="332"/>
    </location>
</feature>
<name>A0A4S4E3R6_CAMSN</name>
<evidence type="ECO:0000256" key="3">
    <source>
        <dbReference type="ARBA" id="ARBA00022833"/>
    </source>
</evidence>
<keyword evidence="2" id="KW-0863">Zinc-finger</keyword>
<keyword evidence="1" id="KW-0479">Metal-binding</keyword>
<comment type="caution">
    <text evidence="7">The sequence shown here is derived from an EMBL/GenBank/DDBJ whole genome shotgun (WGS) entry which is preliminary data.</text>
</comment>
<sequence>MEDEEVAKNVNEPSLTPEVEFSTMEDKPLDFTNTEQCQFVPESLPELGDYQLLAAKSPVEPVADEAVSTVAAEAELDDSAMVGAESPIAAEDVDDVVDEVEGDIEKSVSESVDSQLVGDESENAAKEGGVEGDLDKSVSELVDSQFVGDELENAAKDGGVEGDVDKSVSELVDSQLVGDESENAAKDVEAEGEADAEAEAEAEAEQLEIGLGKSIPDLDDSQLEWANSPVPGLNESRLVGVESPIVDEVVVVEEDEEEIPKVGTENEVEVQCPELEEDSQVVGAESSIAAKEDSDEEAMAEGETRVEDTEMDTDTEMGNEAGSSSIPEMDNLHNIGAESPIVAGDDEDDDDDEDVAVEAGAEAGEEEEEDETPMADTEMEIEMDVAEMAETETEKGVGGAGKRKRGKNSKASTRAPPARKVIEEDVCFICFDGGDLVLCDRRGCPKAYHPSCVNRDEAFFRAKGRWNCGLLEHPTSSRACFSPISLTREGQLLDKFVVLVPMGIRTRGNKGFCETCMKTVLLIENNEQANKEDRVDFDDKSSWEYLFKDYWIDLKQKLSLSSVELAQAKNPWKGSDLLSGKHESPEEVFDANNDQGSGSDSSENLEVVRRKRRQSKKRSKPLTKEDDLPSSTAAIGAEETAIPGNTEWASQDLLEFVMHMKDGDRSVLSQYDVQALLLEYIKRNKLRDPRRKSQIVCDARLTNIFGKTRVAHFEMLKLIESHFLIKEDSQIDDIQGTVVDTEVNRLEADGAIDAPTKGSKDRKRKMRKKGDGRGPQSNLDDYAAIDMHNINLIYLRRKLVEDLLEDMERFPDKVDGTFVRIRISGSNQKQDIYRLVQVVGTRKAAEPYKVGKKTTDLVLEILNLNKTEVVSIDTISNQEFTEDECKRLRQSIKCGLINRLTVGGILDKAMEVQAARVNDWLESEVVRLSHLRDRASEKGRRKEYPFFVQVYEVLKHLVQLGDL</sequence>
<dbReference type="InterPro" id="IPR036885">
    <property type="entry name" value="SWIB_MDM2_dom_sf"/>
</dbReference>
<feature type="region of interest" description="Disordered" evidence="4">
    <location>
        <begin position="104"/>
        <end position="137"/>
    </location>
</feature>
<dbReference type="CDD" id="cd15568">
    <property type="entry name" value="PHD5_NSD"/>
    <property type="match status" value="1"/>
</dbReference>
<feature type="region of interest" description="Disordered" evidence="4">
    <location>
        <begin position="574"/>
        <end position="641"/>
    </location>
</feature>
<dbReference type="PROSITE" id="PS51360">
    <property type="entry name" value="PLUS3"/>
    <property type="match status" value="1"/>
</dbReference>
<evidence type="ECO:0000256" key="1">
    <source>
        <dbReference type="ARBA" id="ARBA00022723"/>
    </source>
</evidence>
<dbReference type="CDD" id="cd10567">
    <property type="entry name" value="SWIB-MDM2_like"/>
    <property type="match status" value="1"/>
</dbReference>
<dbReference type="PANTHER" id="PTHR46695:SF5">
    <property type="entry name" value="RNA POLYMERASE-ASSOCIATED PROTEIN RTF1 HOMOLOG"/>
    <property type="match status" value="1"/>
</dbReference>
<feature type="domain" description="DM2" evidence="6">
    <location>
        <begin position="642"/>
        <end position="725"/>
    </location>
</feature>
<dbReference type="PROSITE" id="PS51925">
    <property type="entry name" value="SWIB_MDM2"/>
    <property type="match status" value="1"/>
</dbReference>
<feature type="region of interest" description="Disordered" evidence="4">
    <location>
        <begin position="750"/>
        <end position="780"/>
    </location>
</feature>
<dbReference type="InterPro" id="IPR004343">
    <property type="entry name" value="Plus-3_dom"/>
</dbReference>
<dbReference type="SUPFAM" id="SSF57903">
    <property type="entry name" value="FYVE/PHD zinc finger"/>
    <property type="match status" value="1"/>
</dbReference>
<dbReference type="Gene3D" id="3.30.40.10">
    <property type="entry name" value="Zinc/RING finger domain, C3HC4 (zinc finger)"/>
    <property type="match status" value="1"/>
</dbReference>
<dbReference type="SMART" id="SM00719">
    <property type="entry name" value="Plus3"/>
    <property type="match status" value="1"/>
</dbReference>
<dbReference type="InterPro" id="IPR036128">
    <property type="entry name" value="Plus3-like_sf"/>
</dbReference>
<evidence type="ECO:0000313" key="8">
    <source>
        <dbReference type="Proteomes" id="UP000306102"/>
    </source>
</evidence>
<accession>A0A4S4E3R6</accession>
<feature type="compositionally biased region" description="Basic residues" evidence="4">
    <location>
        <begin position="760"/>
        <end position="770"/>
    </location>
</feature>
<evidence type="ECO:0000256" key="2">
    <source>
        <dbReference type="ARBA" id="ARBA00022771"/>
    </source>
</evidence>
<dbReference type="Pfam" id="PF02201">
    <property type="entry name" value="SWIB"/>
    <property type="match status" value="1"/>
</dbReference>
<dbReference type="Proteomes" id="UP000306102">
    <property type="component" value="Unassembled WGS sequence"/>
</dbReference>
<dbReference type="GO" id="GO:0003677">
    <property type="term" value="F:DNA binding"/>
    <property type="evidence" value="ECO:0007669"/>
    <property type="project" value="InterPro"/>
</dbReference>
<organism evidence="7 8">
    <name type="scientific">Camellia sinensis var. sinensis</name>
    <name type="common">China tea</name>
    <dbReference type="NCBI Taxonomy" id="542762"/>
    <lineage>
        <taxon>Eukaryota</taxon>
        <taxon>Viridiplantae</taxon>
        <taxon>Streptophyta</taxon>
        <taxon>Embryophyta</taxon>
        <taxon>Tracheophyta</taxon>
        <taxon>Spermatophyta</taxon>
        <taxon>Magnoliopsida</taxon>
        <taxon>eudicotyledons</taxon>
        <taxon>Gunneridae</taxon>
        <taxon>Pentapetalae</taxon>
        <taxon>asterids</taxon>
        <taxon>Ericales</taxon>
        <taxon>Theaceae</taxon>
        <taxon>Camellia</taxon>
    </lineage>
</organism>
<feature type="compositionally biased region" description="Basic residues" evidence="4">
    <location>
        <begin position="609"/>
        <end position="621"/>
    </location>
</feature>
<feature type="compositionally biased region" description="Basic and acidic residues" evidence="4">
    <location>
        <begin position="123"/>
        <end position="137"/>
    </location>
</feature>
<dbReference type="STRING" id="542762.A0A4S4E3R6"/>
<dbReference type="Gene3D" id="1.10.245.10">
    <property type="entry name" value="SWIB/MDM2 domain"/>
    <property type="match status" value="1"/>
</dbReference>
<keyword evidence="8" id="KW-1185">Reference proteome</keyword>
<dbReference type="InterPro" id="IPR058668">
    <property type="entry name" value="NERD_dom"/>
</dbReference>
<evidence type="ECO:0000256" key="4">
    <source>
        <dbReference type="SAM" id="MobiDB-lite"/>
    </source>
</evidence>